<evidence type="ECO:0000313" key="10">
    <source>
        <dbReference type="EMBL" id="KAK6635135.1"/>
    </source>
</evidence>
<dbReference type="PROSITE" id="PS50071">
    <property type="entry name" value="HOMEOBOX_2"/>
    <property type="match status" value="1"/>
</dbReference>
<dbReference type="PROSITE" id="PS00027">
    <property type="entry name" value="HOMEOBOX_1"/>
    <property type="match status" value="1"/>
</dbReference>
<comment type="caution">
    <text evidence="10">The sequence shown here is derived from an EMBL/GenBank/DDBJ whole genome shotgun (WGS) entry which is preliminary data.</text>
</comment>
<dbReference type="SUPFAM" id="SSF46689">
    <property type="entry name" value="Homeodomain-like"/>
    <property type="match status" value="1"/>
</dbReference>
<dbReference type="Pfam" id="PF00046">
    <property type="entry name" value="Homeodomain"/>
    <property type="match status" value="1"/>
</dbReference>
<evidence type="ECO:0000256" key="8">
    <source>
        <dbReference type="RuleBase" id="RU000682"/>
    </source>
</evidence>
<feature type="DNA-binding region" description="Homeobox" evidence="7">
    <location>
        <begin position="79"/>
        <end position="138"/>
    </location>
</feature>
<proteinExistence type="inferred from homology"/>
<comment type="similarity">
    <text evidence="6">Belongs to the Msh homeobox family.</text>
</comment>
<dbReference type="SMART" id="SM00389">
    <property type="entry name" value="HOX"/>
    <property type="match status" value="1"/>
</dbReference>
<dbReference type="CDD" id="cd00086">
    <property type="entry name" value="homeodomain"/>
    <property type="match status" value="1"/>
</dbReference>
<gene>
    <name evidence="10" type="ORF">RUM44_000384</name>
</gene>
<evidence type="ECO:0000256" key="7">
    <source>
        <dbReference type="PROSITE-ProRule" id="PRU00108"/>
    </source>
</evidence>
<keyword evidence="4 7" id="KW-0371">Homeobox</keyword>
<evidence type="ECO:0000256" key="1">
    <source>
        <dbReference type="ARBA" id="ARBA00004123"/>
    </source>
</evidence>
<dbReference type="Gene3D" id="1.10.10.60">
    <property type="entry name" value="Homeodomain-like"/>
    <property type="match status" value="1"/>
</dbReference>
<organism evidence="10 11">
    <name type="scientific">Polyplax serrata</name>
    <name type="common">Common mouse louse</name>
    <dbReference type="NCBI Taxonomy" id="468196"/>
    <lineage>
        <taxon>Eukaryota</taxon>
        <taxon>Metazoa</taxon>
        <taxon>Ecdysozoa</taxon>
        <taxon>Arthropoda</taxon>
        <taxon>Hexapoda</taxon>
        <taxon>Insecta</taxon>
        <taxon>Pterygota</taxon>
        <taxon>Neoptera</taxon>
        <taxon>Paraneoptera</taxon>
        <taxon>Psocodea</taxon>
        <taxon>Troctomorpha</taxon>
        <taxon>Phthiraptera</taxon>
        <taxon>Anoplura</taxon>
        <taxon>Polyplacidae</taxon>
        <taxon>Polyplax</taxon>
    </lineage>
</organism>
<keyword evidence="11" id="KW-1185">Reference proteome</keyword>
<sequence>MSLISSCTKSCQQRSNSDFTIDHILNVAGEKHKKENCLQPSFTGECEHGKFDWLNCTRYRPPKLPRQRRKEGVVRRKLGRNPRIPFSSSQIAFLEAKFLQTPYLSSSDVTQLAGYLKLTETRVKIWFQNRRAREKRESENKNKIKEQVKRDSPIILENMSETPMELLLKPSNFMLNCKDPFRYFKCIESPDILEVPLDLSERHFITRPE</sequence>
<accession>A0ABR1B599</accession>
<feature type="domain" description="Homeobox" evidence="9">
    <location>
        <begin position="77"/>
        <end position="137"/>
    </location>
</feature>
<evidence type="ECO:0000256" key="3">
    <source>
        <dbReference type="ARBA" id="ARBA00023125"/>
    </source>
</evidence>
<dbReference type="PANTHER" id="PTHR24338:SF0">
    <property type="entry name" value="MUSCLE SEGMENTATION HOMEOBOX"/>
    <property type="match status" value="1"/>
</dbReference>
<keyword evidence="2" id="KW-0217">Developmental protein</keyword>
<dbReference type="Proteomes" id="UP001359485">
    <property type="component" value="Unassembled WGS sequence"/>
</dbReference>
<dbReference type="PANTHER" id="PTHR24338">
    <property type="entry name" value="HOMEOBOX PROTEIN MSX"/>
    <property type="match status" value="1"/>
</dbReference>
<evidence type="ECO:0000256" key="2">
    <source>
        <dbReference type="ARBA" id="ARBA00022473"/>
    </source>
</evidence>
<name>A0ABR1B599_POLSC</name>
<comment type="subcellular location">
    <subcellularLocation>
        <location evidence="1 7 8">Nucleus</location>
    </subcellularLocation>
</comment>
<dbReference type="InterPro" id="IPR001356">
    <property type="entry name" value="HD"/>
</dbReference>
<dbReference type="InterPro" id="IPR017970">
    <property type="entry name" value="Homeobox_CS"/>
</dbReference>
<evidence type="ECO:0000259" key="9">
    <source>
        <dbReference type="PROSITE" id="PS50071"/>
    </source>
</evidence>
<evidence type="ECO:0000256" key="6">
    <source>
        <dbReference type="ARBA" id="ARBA00038425"/>
    </source>
</evidence>
<keyword evidence="5 7" id="KW-0539">Nucleus</keyword>
<evidence type="ECO:0000256" key="5">
    <source>
        <dbReference type="ARBA" id="ARBA00023242"/>
    </source>
</evidence>
<keyword evidence="3 7" id="KW-0238">DNA-binding</keyword>
<evidence type="ECO:0000256" key="4">
    <source>
        <dbReference type="ARBA" id="ARBA00023155"/>
    </source>
</evidence>
<reference evidence="10 11" key="1">
    <citation type="submission" date="2023-09" db="EMBL/GenBank/DDBJ databases">
        <title>Genomes of two closely related lineages of the louse Polyplax serrata with different host specificities.</title>
        <authorList>
            <person name="Martinu J."/>
            <person name="Tarabai H."/>
            <person name="Stefka J."/>
            <person name="Hypsa V."/>
        </authorList>
    </citation>
    <scope>NUCLEOTIDE SEQUENCE [LARGE SCALE GENOMIC DNA]</scope>
    <source>
        <strain evidence="10">98ZLc_SE</strain>
    </source>
</reference>
<protein>
    <recommendedName>
        <fullName evidence="9">Homeobox domain-containing protein</fullName>
    </recommendedName>
</protein>
<dbReference type="EMBL" id="JAWJWF010000003">
    <property type="protein sequence ID" value="KAK6635135.1"/>
    <property type="molecule type" value="Genomic_DNA"/>
</dbReference>
<evidence type="ECO:0000313" key="11">
    <source>
        <dbReference type="Proteomes" id="UP001359485"/>
    </source>
</evidence>
<dbReference type="InterPro" id="IPR050674">
    <property type="entry name" value="Msh_Homeobox_Regulators"/>
</dbReference>
<dbReference type="InterPro" id="IPR009057">
    <property type="entry name" value="Homeodomain-like_sf"/>
</dbReference>